<reference evidence="1 2" key="1">
    <citation type="journal article" date="2021" name="Arch. Microbiol.">
        <title>Harenicola maris gen. nov., sp. nov. isolated from the Sea of Japan shallow sediments.</title>
        <authorList>
            <person name="Romanenko L.A."/>
            <person name="Kurilenko V.V."/>
            <person name="Chernysheva N.Y."/>
            <person name="Tekutyeva L.A."/>
            <person name="Velansky P.V."/>
            <person name="Svetashev V.I."/>
            <person name="Isaeva M.P."/>
        </authorList>
    </citation>
    <scope>NUCLEOTIDE SEQUENCE [LARGE SCALE GENOMIC DNA]</scope>
    <source>
        <strain evidence="1 2">KMM 3653</strain>
    </source>
</reference>
<dbReference type="AlphaFoldDB" id="A0AAP2CPG9"/>
<name>A0AAP2CPG9_9RHOB</name>
<dbReference type="RefSeq" id="WP_327793479.1">
    <property type="nucleotide sequence ID" value="NZ_JADQAZ010000001.1"/>
</dbReference>
<sequence>MNMAQKTPEEIEAMALDAPSTAPAVSKTGLFGVDDRDRYYLDIQRVRPSDRRKYCLVTHHDRINEMTLTMRFPHKRNEAAVISFQISFEGAKGYQGDTISVTFSDLYRQPHPNRAFDRWVFKAGRHDVSFERYSTGRIYTILLPVAELWKFARDWGISSNMTLQGEADEDLGNMVLADSEFGYKALVDNWLPNG</sequence>
<keyword evidence="2" id="KW-1185">Reference proteome</keyword>
<proteinExistence type="predicted"/>
<gene>
    <name evidence="1" type="ORF">IV417_07905</name>
</gene>
<dbReference type="Proteomes" id="UP001315686">
    <property type="component" value="Unassembled WGS sequence"/>
</dbReference>
<evidence type="ECO:0000313" key="2">
    <source>
        <dbReference type="Proteomes" id="UP001315686"/>
    </source>
</evidence>
<dbReference type="EMBL" id="JADQAZ010000001">
    <property type="protein sequence ID" value="MBT0957305.1"/>
    <property type="molecule type" value="Genomic_DNA"/>
</dbReference>
<comment type="caution">
    <text evidence="1">The sequence shown here is derived from an EMBL/GenBank/DDBJ whole genome shotgun (WGS) entry which is preliminary data.</text>
</comment>
<protein>
    <submittedName>
        <fullName evidence="1">Uncharacterized protein</fullName>
    </submittedName>
</protein>
<organism evidence="1 2">
    <name type="scientific">Harenicola maris</name>
    <dbReference type="NCBI Taxonomy" id="2841044"/>
    <lineage>
        <taxon>Bacteria</taxon>
        <taxon>Pseudomonadati</taxon>
        <taxon>Pseudomonadota</taxon>
        <taxon>Alphaproteobacteria</taxon>
        <taxon>Rhodobacterales</taxon>
        <taxon>Paracoccaceae</taxon>
        <taxon>Harenicola</taxon>
    </lineage>
</organism>
<accession>A0AAP2CPG9</accession>
<evidence type="ECO:0000313" key="1">
    <source>
        <dbReference type="EMBL" id="MBT0957305.1"/>
    </source>
</evidence>